<keyword evidence="1" id="KW-0812">Transmembrane</keyword>
<gene>
    <name evidence="2" type="ORF">SADUNF_Sadunf16G0215600</name>
</gene>
<dbReference type="AlphaFoldDB" id="A0A835JCG8"/>
<dbReference type="Proteomes" id="UP000657918">
    <property type="component" value="Chromosome 16"/>
</dbReference>
<dbReference type="PANTHER" id="PTHR31549:SF23">
    <property type="entry name" value="OS03G0591600 PROTEIN"/>
    <property type="match status" value="1"/>
</dbReference>
<protein>
    <submittedName>
        <fullName evidence="2">Uncharacterized protein</fullName>
    </submittedName>
</protein>
<dbReference type="Pfam" id="PF03140">
    <property type="entry name" value="DUF247"/>
    <property type="match status" value="1"/>
</dbReference>
<dbReference type="PANTHER" id="PTHR31549">
    <property type="entry name" value="PROTEIN, PUTATIVE (DUF247)-RELATED-RELATED"/>
    <property type="match status" value="1"/>
</dbReference>
<keyword evidence="1" id="KW-1133">Transmembrane helix</keyword>
<keyword evidence="1" id="KW-0472">Membrane</keyword>
<reference evidence="2 3" key="1">
    <citation type="submission" date="2020-10" db="EMBL/GenBank/DDBJ databases">
        <title>Plant Genome Project.</title>
        <authorList>
            <person name="Zhang R.-G."/>
        </authorList>
    </citation>
    <scope>NUCLEOTIDE SEQUENCE [LARGE SCALE GENOMIC DNA]</scope>
    <source>
        <strain evidence="2">FAFU-HL-1</strain>
        <tissue evidence="2">Leaf</tissue>
    </source>
</reference>
<sequence length="634" mass="72135">MSPLQPDLSCCSGFRPFDELQWITSKTIVKFPYAVFNVHEALMSADPDSYAPQQLSIGPCNFSRLEPHEMDTYKFSAAKRSQDLLRTTMSSLRPALSSCSSLIFDELQWVNTIRRTIEDEIEDDSNIPICIFNVPKALMSSDPHSYTPQQLSLGPYHYSRLELHEMDRYKLSVAKSSQKLLQSLKFRDLVEELMKLESKIRACYHKYLNFNGETLAWMMAIDASFLLEFLQVYALRGPKILCEVSSGMSHFFEYSNRRSSCNANLRDIVMLENQIPLFILRKVLEFRFLSLESVDEMLYSILMGSCKELSPFKRMEKLPVARVSEHAHLLDFLYHFIVPKIEESVKIPEEAKDPTSKATQENEEPLVGSTYMKQLLAEIWNLFSNLNIDPARFINKLLGSAPVAVILKLPWSIFSNVLGFGSVKQPDALSESQSTCSSIEQPPLVEEITIPSVTQLCKCGVRFVPSNGGISTIYFDKKTCTFYLPKISLDVNSDVVLRNLVAYEASNATGPTVFTRYTDLMNGIIDTAEDAKILRERGIILNHLKNDEEVANIWNGMSSSIRLTKVPFLDKVIGDVNKYHDGLFKVKVGKFMKQYVFSSWKLLTLLAAILLLLTTSLQAFCSVYDCVRLFHIHY</sequence>
<organism evidence="2 3">
    <name type="scientific">Salix dunnii</name>
    <dbReference type="NCBI Taxonomy" id="1413687"/>
    <lineage>
        <taxon>Eukaryota</taxon>
        <taxon>Viridiplantae</taxon>
        <taxon>Streptophyta</taxon>
        <taxon>Embryophyta</taxon>
        <taxon>Tracheophyta</taxon>
        <taxon>Spermatophyta</taxon>
        <taxon>Magnoliopsida</taxon>
        <taxon>eudicotyledons</taxon>
        <taxon>Gunneridae</taxon>
        <taxon>Pentapetalae</taxon>
        <taxon>rosids</taxon>
        <taxon>fabids</taxon>
        <taxon>Malpighiales</taxon>
        <taxon>Salicaceae</taxon>
        <taxon>Saliceae</taxon>
        <taxon>Salix</taxon>
    </lineage>
</organism>
<proteinExistence type="predicted"/>
<evidence type="ECO:0000256" key="1">
    <source>
        <dbReference type="SAM" id="Phobius"/>
    </source>
</evidence>
<dbReference type="OrthoDB" id="2356035at2759"/>
<dbReference type="EMBL" id="JADGMS010000016">
    <property type="protein sequence ID" value="KAF9666303.1"/>
    <property type="molecule type" value="Genomic_DNA"/>
</dbReference>
<accession>A0A835JCG8</accession>
<feature type="transmembrane region" description="Helical" evidence="1">
    <location>
        <begin position="602"/>
        <end position="624"/>
    </location>
</feature>
<comment type="caution">
    <text evidence="2">The sequence shown here is derived from an EMBL/GenBank/DDBJ whole genome shotgun (WGS) entry which is preliminary data.</text>
</comment>
<evidence type="ECO:0000313" key="3">
    <source>
        <dbReference type="Proteomes" id="UP000657918"/>
    </source>
</evidence>
<name>A0A835JCG8_9ROSI</name>
<dbReference type="InterPro" id="IPR004158">
    <property type="entry name" value="DUF247_pln"/>
</dbReference>
<keyword evidence="3" id="KW-1185">Reference proteome</keyword>
<evidence type="ECO:0000313" key="2">
    <source>
        <dbReference type="EMBL" id="KAF9666303.1"/>
    </source>
</evidence>